<dbReference type="OrthoDB" id="9800856at2"/>
<evidence type="ECO:0000256" key="2">
    <source>
        <dbReference type="ARBA" id="ARBA00022801"/>
    </source>
</evidence>
<comment type="similarity">
    <text evidence="1">Belongs to the 4-hydroxybenzoyl-CoA thioesterase family.</text>
</comment>
<organism evidence="3 4">
    <name type="scientific">Shewanella maritima</name>
    <dbReference type="NCBI Taxonomy" id="2520507"/>
    <lineage>
        <taxon>Bacteria</taxon>
        <taxon>Pseudomonadati</taxon>
        <taxon>Pseudomonadota</taxon>
        <taxon>Gammaproteobacteria</taxon>
        <taxon>Alteromonadales</taxon>
        <taxon>Shewanellaceae</taxon>
        <taxon>Shewanella</taxon>
    </lineage>
</organism>
<dbReference type="AlphaFoldDB" id="A0A411PF10"/>
<dbReference type="CDD" id="cd00586">
    <property type="entry name" value="4HBT"/>
    <property type="match status" value="1"/>
</dbReference>
<evidence type="ECO:0000256" key="1">
    <source>
        <dbReference type="ARBA" id="ARBA00005953"/>
    </source>
</evidence>
<evidence type="ECO:0000313" key="4">
    <source>
        <dbReference type="Proteomes" id="UP000291106"/>
    </source>
</evidence>
<accession>A0A411PF10</accession>
<proteinExistence type="inferred from homology"/>
<keyword evidence="2" id="KW-0378">Hydrolase</keyword>
<dbReference type="GO" id="GO:0047617">
    <property type="term" value="F:fatty acyl-CoA hydrolase activity"/>
    <property type="evidence" value="ECO:0007669"/>
    <property type="project" value="TreeGrafter"/>
</dbReference>
<dbReference type="RefSeq" id="WP_130597954.1">
    <property type="nucleotide sequence ID" value="NZ_CP036200.1"/>
</dbReference>
<dbReference type="PANTHER" id="PTHR31793:SF27">
    <property type="entry name" value="NOVEL THIOESTERASE SUPERFAMILY DOMAIN AND SAPOSIN A-TYPE DOMAIN CONTAINING PROTEIN (0610012H03RIK)"/>
    <property type="match status" value="1"/>
</dbReference>
<dbReference type="KEGG" id="smai:EXU30_04160"/>
<name>A0A411PF10_9GAMM</name>
<protein>
    <submittedName>
        <fullName evidence="3">Acyl-CoA thioesterase</fullName>
    </submittedName>
</protein>
<gene>
    <name evidence="3" type="ORF">EXU30_04160</name>
</gene>
<evidence type="ECO:0000313" key="3">
    <source>
        <dbReference type="EMBL" id="QBF81980.1"/>
    </source>
</evidence>
<reference evidence="3 4" key="1">
    <citation type="submission" date="2019-02" db="EMBL/GenBank/DDBJ databases">
        <title>Shewanella sp. D4-2 isolated from Dokdo Island.</title>
        <authorList>
            <person name="Baek K."/>
        </authorList>
    </citation>
    <scope>NUCLEOTIDE SEQUENCE [LARGE SCALE GENOMIC DNA]</scope>
    <source>
        <strain evidence="3 4">D4-2</strain>
    </source>
</reference>
<dbReference type="PANTHER" id="PTHR31793">
    <property type="entry name" value="4-HYDROXYBENZOYL-COA THIOESTERASE FAMILY MEMBER"/>
    <property type="match status" value="1"/>
</dbReference>
<dbReference type="InterPro" id="IPR029069">
    <property type="entry name" value="HotDog_dom_sf"/>
</dbReference>
<sequence length="158" mass="18452">MKITAEAELSVPFQDCDPMQIVWHGNYFRYLEEGRLALLDKIDFGYLIMQQEGYAYPVVDTRMKFVDSARFRDRLKVIATLDEWENRLKISYRIVRVSDGKTCIKAYTTHCAVGLEDGEMRFASPSCLLDRVNHYFQTQQAQTLNQQTLEQNKPAQEQ</sequence>
<dbReference type="Proteomes" id="UP000291106">
    <property type="component" value="Chromosome"/>
</dbReference>
<keyword evidence="4" id="KW-1185">Reference proteome</keyword>
<dbReference type="SUPFAM" id="SSF54637">
    <property type="entry name" value="Thioesterase/thiol ester dehydrase-isomerase"/>
    <property type="match status" value="1"/>
</dbReference>
<dbReference type="InterPro" id="IPR050563">
    <property type="entry name" value="4-hydroxybenzoyl-CoA_TE"/>
</dbReference>
<dbReference type="EMBL" id="CP036200">
    <property type="protein sequence ID" value="QBF81980.1"/>
    <property type="molecule type" value="Genomic_DNA"/>
</dbReference>
<dbReference type="Pfam" id="PF13279">
    <property type="entry name" value="4HBT_2"/>
    <property type="match status" value="1"/>
</dbReference>
<dbReference type="Gene3D" id="3.10.129.10">
    <property type="entry name" value="Hotdog Thioesterase"/>
    <property type="match status" value="1"/>
</dbReference>